<protein>
    <submittedName>
        <fullName evidence="7">Uncharacterized protein</fullName>
    </submittedName>
</protein>
<name>A0A419N1R2_9GAMM</name>
<gene>
    <name evidence="7" type="ORF">D6C13_24830</name>
</gene>
<evidence type="ECO:0000256" key="1">
    <source>
        <dbReference type="ARBA" id="ARBA00022679"/>
    </source>
</evidence>
<proteinExistence type="inferred from homology"/>
<dbReference type="Pfam" id="PF03421">
    <property type="entry name" value="Acetyltransf_14"/>
    <property type="match status" value="1"/>
</dbReference>
<dbReference type="InterPro" id="IPR005083">
    <property type="entry name" value="YopJ-like"/>
</dbReference>
<comment type="similarity">
    <text evidence="3">Belongs to the acetyltransferase YopJ family.</text>
</comment>
<evidence type="ECO:0000313" key="7">
    <source>
        <dbReference type="EMBL" id="RJT31856.1"/>
    </source>
</evidence>
<feature type="region of interest" description="Disordered" evidence="6">
    <location>
        <begin position="1"/>
        <end position="29"/>
    </location>
</feature>
<evidence type="ECO:0000256" key="3">
    <source>
        <dbReference type="ARBA" id="ARBA00023785"/>
    </source>
</evidence>
<dbReference type="GO" id="GO:0016746">
    <property type="term" value="F:acyltransferase activity"/>
    <property type="evidence" value="ECO:0007669"/>
    <property type="project" value="UniProtKB-KW"/>
</dbReference>
<comment type="catalytic activity">
    <reaction evidence="4">
        <text>L-threonyl-[protein] + acetyl-CoA = O-acetyl-L-threonyl-[protein] + CoA</text>
        <dbReference type="Rhea" id="RHEA:65340"/>
        <dbReference type="Rhea" id="RHEA-COMP:11060"/>
        <dbReference type="Rhea" id="RHEA-COMP:16780"/>
        <dbReference type="ChEBI" id="CHEBI:30013"/>
        <dbReference type="ChEBI" id="CHEBI:57287"/>
        <dbReference type="ChEBI" id="CHEBI:57288"/>
        <dbReference type="ChEBI" id="CHEBI:141025"/>
    </reaction>
    <physiologicalReaction direction="left-to-right" evidence="4">
        <dbReference type="Rhea" id="RHEA:65341"/>
    </physiologicalReaction>
</comment>
<keyword evidence="8" id="KW-1185">Reference proteome</keyword>
<dbReference type="RefSeq" id="WP_120135286.1">
    <property type="nucleotide sequence ID" value="NZ_RAHH01000059.1"/>
</dbReference>
<evidence type="ECO:0000256" key="6">
    <source>
        <dbReference type="SAM" id="MobiDB-lite"/>
    </source>
</evidence>
<comment type="catalytic activity">
    <reaction evidence="5">
        <text>L-seryl-[protein] + acetyl-CoA = O-acetyl-L-seryl-[protein] + CoA</text>
        <dbReference type="Rhea" id="RHEA:59392"/>
        <dbReference type="Rhea" id="RHEA-COMP:9863"/>
        <dbReference type="Rhea" id="RHEA-COMP:15352"/>
        <dbReference type="ChEBI" id="CHEBI:29999"/>
        <dbReference type="ChEBI" id="CHEBI:57287"/>
        <dbReference type="ChEBI" id="CHEBI:57288"/>
        <dbReference type="ChEBI" id="CHEBI:141128"/>
    </reaction>
    <physiologicalReaction direction="left-to-right" evidence="5">
        <dbReference type="Rhea" id="RHEA:59393"/>
    </physiologicalReaction>
</comment>
<organism evidence="7 8">
    <name type="scientific">Rahnella woolbedingensis</name>
    <dbReference type="NCBI Taxonomy" id="1510574"/>
    <lineage>
        <taxon>Bacteria</taxon>
        <taxon>Pseudomonadati</taxon>
        <taxon>Pseudomonadota</taxon>
        <taxon>Gammaproteobacteria</taxon>
        <taxon>Enterobacterales</taxon>
        <taxon>Yersiniaceae</taxon>
        <taxon>Rahnella</taxon>
    </lineage>
</organism>
<sequence length="329" mass="37321">MKRSQFKSARPTSLSLTIPSAAPPPPVREGYLPPKLHKAVSANLIPGCPPEAASLHQHLHTAQDHIVKGWQPDIEVTLGDRAIIQTLINSENIRQPGLQLTYYSSLTAFADWLIGNKSICHQHVRAIVATAENRHHHYYIDCYFTAPGQPSSLIFLESATVMHPMPQTVLSQFQQRLDSGGMRNLRIAVIDTCVQSSPADCVIFCLSFALKSLKQKAVFISMHQQHCTTYSLRPHYEPIPSFDFDIFPIYPCALLPPDFLRHTHSRRLYQSIFEQLPPDERQDAANRLQSLYQERDTAEGRRQYLVSIEHKRLQLLRRALIQMGAIANM</sequence>
<dbReference type="EMBL" id="RAHH01000059">
    <property type="protein sequence ID" value="RJT31856.1"/>
    <property type="molecule type" value="Genomic_DNA"/>
</dbReference>
<evidence type="ECO:0000256" key="2">
    <source>
        <dbReference type="ARBA" id="ARBA00023315"/>
    </source>
</evidence>
<accession>A0A419N1R2</accession>
<evidence type="ECO:0000256" key="4">
    <source>
        <dbReference type="ARBA" id="ARBA00048364"/>
    </source>
</evidence>
<reference evidence="7 8" key="1">
    <citation type="submission" date="2018-09" db="EMBL/GenBank/DDBJ databases">
        <authorList>
            <person name="Le Fleche-Mateos A."/>
        </authorList>
    </citation>
    <scope>NUCLEOTIDE SEQUENCE [LARGE SCALE GENOMIC DNA]</scope>
    <source>
        <strain evidence="7 8">DSM 27399</strain>
    </source>
</reference>
<feature type="compositionally biased region" description="Polar residues" evidence="6">
    <location>
        <begin position="1"/>
        <end position="18"/>
    </location>
</feature>
<comment type="caution">
    <text evidence="7">The sequence shown here is derived from an EMBL/GenBank/DDBJ whole genome shotgun (WGS) entry which is preliminary data.</text>
</comment>
<evidence type="ECO:0000313" key="8">
    <source>
        <dbReference type="Proteomes" id="UP000284908"/>
    </source>
</evidence>
<dbReference type="AlphaFoldDB" id="A0A419N1R2"/>
<keyword evidence="1" id="KW-0808">Transferase</keyword>
<dbReference type="OrthoDB" id="8888419at2"/>
<evidence type="ECO:0000256" key="5">
    <source>
        <dbReference type="ARBA" id="ARBA00048662"/>
    </source>
</evidence>
<dbReference type="Proteomes" id="UP000284908">
    <property type="component" value="Unassembled WGS sequence"/>
</dbReference>
<keyword evidence="2" id="KW-0012">Acyltransferase</keyword>